<reference evidence="1 2" key="1">
    <citation type="journal article" date="2024" name="Ann. Entomol. Soc. Am.">
        <title>Genomic analyses of the southern and eastern yellowjacket wasps (Hymenoptera: Vespidae) reveal evolutionary signatures of social life.</title>
        <authorList>
            <person name="Catto M.A."/>
            <person name="Caine P.B."/>
            <person name="Orr S.E."/>
            <person name="Hunt B.G."/>
            <person name="Goodisman M.A.D."/>
        </authorList>
    </citation>
    <scope>NUCLEOTIDE SEQUENCE [LARGE SCALE GENOMIC DNA]</scope>
    <source>
        <strain evidence="1">232</strain>
        <tissue evidence="1">Head and thorax</tissue>
    </source>
</reference>
<keyword evidence="2" id="KW-1185">Reference proteome</keyword>
<organism evidence="1 2">
    <name type="scientific">Vespula maculifrons</name>
    <name type="common">Eastern yellow jacket</name>
    <name type="synonym">Wasp</name>
    <dbReference type="NCBI Taxonomy" id="7453"/>
    <lineage>
        <taxon>Eukaryota</taxon>
        <taxon>Metazoa</taxon>
        <taxon>Ecdysozoa</taxon>
        <taxon>Arthropoda</taxon>
        <taxon>Hexapoda</taxon>
        <taxon>Insecta</taxon>
        <taxon>Pterygota</taxon>
        <taxon>Neoptera</taxon>
        <taxon>Endopterygota</taxon>
        <taxon>Hymenoptera</taxon>
        <taxon>Apocrita</taxon>
        <taxon>Aculeata</taxon>
        <taxon>Vespoidea</taxon>
        <taxon>Vespidae</taxon>
        <taxon>Vespinae</taxon>
        <taxon>Vespula</taxon>
    </lineage>
</organism>
<protein>
    <submittedName>
        <fullName evidence="1">Uncharacterized protein</fullName>
    </submittedName>
</protein>
<gene>
    <name evidence="1" type="ORF">V1477_002167</name>
</gene>
<proteinExistence type="predicted"/>
<accession>A0ABD2CVW6</accession>
<comment type="caution">
    <text evidence="1">The sequence shown here is derived from an EMBL/GenBank/DDBJ whole genome shotgun (WGS) entry which is preliminary data.</text>
</comment>
<dbReference type="AlphaFoldDB" id="A0ABD2CVW6"/>
<evidence type="ECO:0000313" key="1">
    <source>
        <dbReference type="EMBL" id="KAL2749227.1"/>
    </source>
</evidence>
<name>A0ABD2CVW6_VESMC</name>
<dbReference type="EMBL" id="JAYRBN010000027">
    <property type="protein sequence ID" value="KAL2749227.1"/>
    <property type="molecule type" value="Genomic_DNA"/>
</dbReference>
<evidence type="ECO:0000313" key="2">
    <source>
        <dbReference type="Proteomes" id="UP001607303"/>
    </source>
</evidence>
<sequence length="93" mass="10564">MDIGNLENSLAKSNRALDPRMNLGLGYSAKSDNYNGTEHFREFLAHFEFVTKTNCWNEPAKMIILVSCLRRKARSVLETAKKLSELTLSELKS</sequence>
<dbReference type="Proteomes" id="UP001607303">
    <property type="component" value="Unassembled WGS sequence"/>
</dbReference>